<dbReference type="Proteomes" id="UP000197032">
    <property type="component" value="Unassembled WGS sequence"/>
</dbReference>
<dbReference type="AlphaFoldDB" id="A0A1Z5HV11"/>
<keyword evidence="1" id="KW-1133">Transmembrane helix</keyword>
<feature type="transmembrane region" description="Helical" evidence="1">
    <location>
        <begin position="7"/>
        <end position="27"/>
    </location>
</feature>
<keyword evidence="1" id="KW-0472">Membrane</keyword>
<evidence type="ECO:0000313" key="2">
    <source>
        <dbReference type="EMBL" id="GAW93366.1"/>
    </source>
</evidence>
<reference evidence="3" key="1">
    <citation type="journal article" date="2017" name="Appl. Environ. Microbiol.">
        <title>Genomic analysis of Calderihabitans maritimus KKC1, a thermophilic hydrogenogenic carboxydotrophic bacterium isolated from marine sediment.</title>
        <authorList>
            <person name="Omae K."/>
            <person name="Yoneda Y."/>
            <person name="Fukuyama Y."/>
            <person name="Yoshida T."/>
            <person name="Sako Y."/>
        </authorList>
    </citation>
    <scope>NUCLEOTIDE SEQUENCE [LARGE SCALE GENOMIC DNA]</scope>
    <source>
        <strain evidence="3">KKC1</strain>
    </source>
</reference>
<evidence type="ECO:0000256" key="1">
    <source>
        <dbReference type="SAM" id="Phobius"/>
    </source>
</evidence>
<comment type="caution">
    <text evidence="2">The sequence shown here is derived from an EMBL/GenBank/DDBJ whole genome shotgun (WGS) entry which is preliminary data.</text>
</comment>
<protein>
    <submittedName>
        <fullName evidence="2">Uncharacterized protein</fullName>
    </submittedName>
</protein>
<keyword evidence="3" id="KW-1185">Reference proteome</keyword>
<organism evidence="2 3">
    <name type="scientific">Calderihabitans maritimus</name>
    <dbReference type="NCBI Taxonomy" id="1246530"/>
    <lineage>
        <taxon>Bacteria</taxon>
        <taxon>Bacillati</taxon>
        <taxon>Bacillota</taxon>
        <taxon>Clostridia</taxon>
        <taxon>Neomoorellales</taxon>
        <taxon>Calderihabitantaceae</taxon>
        <taxon>Calderihabitans</taxon>
    </lineage>
</organism>
<dbReference type="EMBL" id="BDGJ01000126">
    <property type="protein sequence ID" value="GAW93366.1"/>
    <property type="molecule type" value="Genomic_DNA"/>
</dbReference>
<feature type="non-terminal residue" evidence="2">
    <location>
        <position position="39"/>
    </location>
</feature>
<sequence length="39" mass="4521">MGRKWTRVIWLALLLLISYGGIIYYALIHPPLEISDATY</sequence>
<keyword evidence="1" id="KW-0812">Transmembrane</keyword>
<gene>
    <name evidence="2" type="ORF">KKC1_25030</name>
</gene>
<accession>A0A1Z5HV11</accession>
<name>A0A1Z5HV11_9FIRM</name>
<proteinExistence type="predicted"/>
<evidence type="ECO:0000313" key="3">
    <source>
        <dbReference type="Proteomes" id="UP000197032"/>
    </source>
</evidence>